<accession>A0A1V0PDI0</accession>
<dbReference type="EMBL" id="CP016746">
    <property type="protein sequence ID" value="ARE27158.1"/>
    <property type="molecule type" value="Genomic_DNA"/>
</dbReference>
<gene>
    <name evidence="1" type="ORF">LLJM1_MP0044</name>
</gene>
<dbReference type="Proteomes" id="UP000191806">
    <property type="component" value="Plasmid pJM1A"/>
</dbReference>
<reference evidence="1 2" key="1">
    <citation type="journal article" date="2017" name="BMC Genomics">
        <title>Comparative and functional genomics of the Lactococcus lactis taxon; insights into evolution and niche adaptation.</title>
        <authorList>
            <person name="Kelleher P."/>
            <person name="Bottacini F."/>
            <person name="Mahony J."/>
            <person name="Kilcawley K.N."/>
            <person name="van Sinderen D."/>
        </authorList>
    </citation>
    <scope>NUCLEOTIDE SEQUENCE [LARGE SCALE GENOMIC DNA]</scope>
    <source>
        <strain evidence="1 2">JM1</strain>
        <plasmid evidence="2">pmpjm1</plasmid>
    </source>
</reference>
<proteinExistence type="predicted"/>
<name>A0A1V0PDI0_LACLC</name>
<geneLocation type="plasmid" evidence="2">
    <name>pmpjm1</name>
</geneLocation>
<evidence type="ECO:0000313" key="2">
    <source>
        <dbReference type="Proteomes" id="UP000191806"/>
    </source>
</evidence>
<protein>
    <submittedName>
        <fullName evidence="1">Uncharacterized protein</fullName>
    </submittedName>
</protein>
<dbReference type="AlphaFoldDB" id="A0A1V0PDI0"/>
<evidence type="ECO:0000313" key="1">
    <source>
        <dbReference type="EMBL" id="ARE27158.1"/>
    </source>
</evidence>
<organism evidence="1 2">
    <name type="scientific">Lactococcus lactis subsp. cremoris</name>
    <name type="common">Streptococcus cremoris</name>
    <dbReference type="NCBI Taxonomy" id="1359"/>
    <lineage>
        <taxon>Bacteria</taxon>
        <taxon>Bacillati</taxon>
        <taxon>Bacillota</taxon>
        <taxon>Bacilli</taxon>
        <taxon>Lactobacillales</taxon>
        <taxon>Streptococcaceae</taxon>
        <taxon>Lactococcus</taxon>
    </lineage>
</organism>
<sequence length="100" mass="12060">MAYISFYSDYFKIGKYYYTIVSLLSTDVQADLPAFWSRWIEQGIEDIDYTVLKKYRKHTFSDNEKKNVDKMFVKMNKRLKRRKITVRLNQRLCLTTGIIV</sequence>
<keyword evidence="1" id="KW-0614">Plasmid</keyword>